<gene>
    <name evidence="6" type="ORF">HYN56_16415</name>
</gene>
<evidence type="ECO:0000259" key="5">
    <source>
        <dbReference type="PROSITE" id="PS51352"/>
    </source>
</evidence>
<dbReference type="Proteomes" id="UP000245250">
    <property type="component" value="Chromosome"/>
</dbReference>
<dbReference type="Pfam" id="PF14289">
    <property type="entry name" value="DUF4369"/>
    <property type="match status" value="1"/>
</dbReference>
<dbReference type="InterPro" id="IPR013766">
    <property type="entry name" value="Thioredoxin_domain"/>
</dbReference>
<dbReference type="PANTHER" id="PTHR42852">
    <property type="entry name" value="THIOL:DISULFIDE INTERCHANGE PROTEIN DSBE"/>
    <property type="match status" value="1"/>
</dbReference>
<dbReference type="KEGG" id="fcr:HYN56_16415"/>
<dbReference type="CDD" id="cd02966">
    <property type="entry name" value="TlpA_like_family"/>
    <property type="match status" value="1"/>
</dbReference>
<keyword evidence="7" id="KW-1185">Reference proteome</keyword>
<dbReference type="InterPro" id="IPR017937">
    <property type="entry name" value="Thioredoxin_CS"/>
</dbReference>
<keyword evidence="4" id="KW-0676">Redox-active center</keyword>
<accession>A0A2S1YNS6</accession>
<dbReference type="Gene3D" id="3.40.30.10">
    <property type="entry name" value="Glutaredoxin"/>
    <property type="match status" value="1"/>
</dbReference>
<dbReference type="AlphaFoldDB" id="A0A2S1YNS6"/>
<organism evidence="6 7">
    <name type="scientific">Flavobacterium crocinum</name>
    <dbReference type="NCBI Taxonomy" id="2183896"/>
    <lineage>
        <taxon>Bacteria</taxon>
        <taxon>Pseudomonadati</taxon>
        <taxon>Bacteroidota</taxon>
        <taxon>Flavobacteriia</taxon>
        <taxon>Flavobacteriales</taxon>
        <taxon>Flavobacteriaceae</taxon>
        <taxon>Flavobacterium</taxon>
    </lineage>
</organism>
<dbReference type="InterPro" id="IPR050553">
    <property type="entry name" value="Thioredoxin_ResA/DsbE_sf"/>
</dbReference>
<dbReference type="GO" id="GO:0016491">
    <property type="term" value="F:oxidoreductase activity"/>
    <property type="evidence" value="ECO:0007669"/>
    <property type="project" value="InterPro"/>
</dbReference>
<name>A0A2S1YNS6_9FLAO</name>
<comment type="subcellular location">
    <subcellularLocation>
        <location evidence="1">Cell envelope</location>
    </subcellularLocation>
</comment>
<dbReference type="GO" id="GO:0017004">
    <property type="term" value="P:cytochrome complex assembly"/>
    <property type="evidence" value="ECO:0007669"/>
    <property type="project" value="UniProtKB-KW"/>
</dbReference>
<evidence type="ECO:0000256" key="2">
    <source>
        <dbReference type="ARBA" id="ARBA00022748"/>
    </source>
</evidence>
<dbReference type="InterPro" id="IPR025380">
    <property type="entry name" value="DUF4369"/>
</dbReference>
<evidence type="ECO:0000313" key="6">
    <source>
        <dbReference type="EMBL" id="AWK05735.1"/>
    </source>
</evidence>
<dbReference type="GO" id="GO:0030313">
    <property type="term" value="C:cell envelope"/>
    <property type="evidence" value="ECO:0007669"/>
    <property type="project" value="UniProtKB-SubCell"/>
</dbReference>
<dbReference type="Pfam" id="PF00578">
    <property type="entry name" value="AhpC-TSA"/>
    <property type="match status" value="1"/>
</dbReference>
<dbReference type="SUPFAM" id="SSF52833">
    <property type="entry name" value="Thioredoxin-like"/>
    <property type="match status" value="1"/>
</dbReference>
<dbReference type="PROSITE" id="PS00194">
    <property type="entry name" value="THIOREDOXIN_1"/>
    <property type="match status" value="1"/>
</dbReference>
<evidence type="ECO:0000313" key="7">
    <source>
        <dbReference type="Proteomes" id="UP000245250"/>
    </source>
</evidence>
<dbReference type="GO" id="GO:0016209">
    <property type="term" value="F:antioxidant activity"/>
    <property type="evidence" value="ECO:0007669"/>
    <property type="project" value="InterPro"/>
</dbReference>
<evidence type="ECO:0000256" key="1">
    <source>
        <dbReference type="ARBA" id="ARBA00004196"/>
    </source>
</evidence>
<dbReference type="InterPro" id="IPR000866">
    <property type="entry name" value="AhpC/TSA"/>
</dbReference>
<keyword evidence="3" id="KW-1015">Disulfide bond</keyword>
<reference evidence="6 7" key="1">
    <citation type="submission" date="2018-05" db="EMBL/GenBank/DDBJ databases">
        <title>Genome sequencing of Flavobacterium sp. HYN0056.</title>
        <authorList>
            <person name="Yi H."/>
            <person name="Baek C."/>
        </authorList>
    </citation>
    <scope>NUCLEOTIDE SEQUENCE [LARGE SCALE GENOMIC DNA]</scope>
    <source>
        <strain evidence="6 7">HYN0056</strain>
    </source>
</reference>
<feature type="domain" description="Thioredoxin" evidence="5">
    <location>
        <begin position="247"/>
        <end position="400"/>
    </location>
</feature>
<dbReference type="InterPro" id="IPR036249">
    <property type="entry name" value="Thioredoxin-like_sf"/>
</dbReference>
<dbReference type="EMBL" id="CP029255">
    <property type="protein sequence ID" value="AWK05735.1"/>
    <property type="molecule type" value="Genomic_DNA"/>
</dbReference>
<keyword evidence="2" id="KW-0201">Cytochrome c-type biogenesis</keyword>
<dbReference type="PANTHER" id="PTHR42852:SF6">
    <property type="entry name" value="THIOL:DISULFIDE INTERCHANGE PROTEIN DSBE"/>
    <property type="match status" value="1"/>
</dbReference>
<sequence>MKILNIIKTAVLCLLFQSFTNECEAQGKYKIDGTVTGLKEGKIYVLNGNKKDSVKVSKGKFQINGKIEDPVEYIVIAKTLDQRKMNEKYASFYIEAVPMTVQINYADLSSAKLKGSKTQDDIYKYNAGIEKIKSKYKKELDQFDAVRKKYDDARTAKKSEEVLEAIKNEDSDARDRLEPMNKECEKAAFQFMKDNPKSYYSMYLLRSNSRNLKYDEAKAFYDSFNPLYKKGELAKYLEKEIENMKKGIPGALAGPFNTKDINGNPIKLDDFKGKYVLIDFWASWCVPCRKGNPHLLKLYAEYKPKGLEILGVSDDDRDHDKWKKAVEKDGIGVWKHVLRGLQFKEGTHEKINIDQDIDEGYNIHVLPTKILVGPNGIIVARYDGEEDEAKMDEDLKKIFTNK</sequence>
<evidence type="ECO:0000256" key="3">
    <source>
        <dbReference type="ARBA" id="ARBA00023157"/>
    </source>
</evidence>
<dbReference type="OrthoDB" id="710833at2"/>
<evidence type="ECO:0000256" key="4">
    <source>
        <dbReference type="ARBA" id="ARBA00023284"/>
    </source>
</evidence>
<dbReference type="PROSITE" id="PS51352">
    <property type="entry name" value="THIOREDOXIN_2"/>
    <property type="match status" value="1"/>
</dbReference>
<dbReference type="RefSeq" id="WP_109193170.1">
    <property type="nucleotide sequence ID" value="NZ_CP029255.1"/>
</dbReference>
<protein>
    <submittedName>
        <fullName evidence="6">Thioredoxin</fullName>
    </submittedName>
</protein>
<proteinExistence type="predicted"/>